<dbReference type="KEGG" id="psyt:DSAG12_02763"/>
<name>A0A5B9DCT7_9ARCH</name>
<dbReference type="AlphaFoldDB" id="A0A5B9DCT7"/>
<accession>A0A5B9DCT7</accession>
<evidence type="ECO:0000313" key="1">
    <source>
        <dbReference type="EMBL" id="QEE16932.2"/>
    </source>
</evidence>
<evidence type="ECO:0000313" key="2">
    <source>
        <dbReference type="Proteomes" id="UP000321408"/>
    </source>
</evidence>
<protein>
    <submittedName>
        <fullName evidence="1">LVIVD repeat-containing protein</fullName>
    </submittedName>
</protein>
<sequence>MKMIKKARLLFIIMFTLMINGFMTGSATQSELKLKKIGVIDTNGQVMDIVVENNIAYIVDDLNGFFIYNVSDSSNPIELYHDSSAGRANGIDIVGDLAYLAVVFEGLKVYNISNLADPINIGNFEDSGAIVDVQIMENVAYLSDHGSIETGTGGIKIINVSDSSNPYRITTFNGGGKPSNLFAKNKTIYAADYEFGYEILNVSDPIGVNCISKLNQDTGFFGVYVENDFAYFTDNSFQKGLYIYDMKNLSNPILVNSFSMEGDPCDLQVNNNIAYIADSETGLHIINVSNPNSLVQIGHYSDGGKPFDVEICDHIVYVADIEDGVEIIEWSFSNNQTISGYGLGIFVAIFITISLLQYRLKK</sequence>
<dbReference type="Pfam" id="PF08309">
    <property type="entry name" value="LVIVD"/>
    <property type="match status" value="4"/>
</dbReference>
<proteinExistence type="predicted"/>
<dbReference type="Proteomes" id="UP000321408">
    <property type="component" value="Chromosome"/>
</dbReference>
<reference evidence="1 2" key="2">
    <citation type="journal article" date="2024" name="Int. J. Syst. Evol. Microbiol.">
        <title>Promethearchaeum syntrophicum gen. nov., sp. nov., an anaerobic, obligately syntrophic archaeon, the first isolate of the lineage 'Asgard' archaea, and proposal of the new archaeal phylum Promethearchaeota phyl. nov. and kingdom Promethearchaeati regn. nov.</title>
        <authorList>
            <person name="Imachi H."/>
            <person name="Nobu M.K."/>
            <person name="Kato S."/>
            <person name="Takaki Y."/>
            <person name="Miyazaki M."/>
            <person name="Miyata M."/>
            <person name="Ogawara M."/>
            <person name="Saito Y."/>
            <person name="Sakai S."/>
            <person name="Tahara Y.O."/>
            <person name="Takano Y."/>
            <person name="Tasumi E."/>
            <person name="Uematsu K."/>
            <person name="Yoshimura T."/>
            <person name="Itoh T."/>
            <person name="Ohkuma M."/>
            <person name="Takai K."/>
        </authorList>
    </citation>
    <scope>NUCLEOTIDE SEQUENCE [LARGE SCALE GENOMIC DNA]</scope>
    <source>
        <strain evidence="1 2">MK-D1</strain>
    </source>
</reference>
<dbReference type="SUPFAM" id="SSF101908">
    <property type="entry name" value="Putative isomerase YbhE"/>
    <property type="match status" value="1"/>
</dbReference>
<dbReference type="EMBL" id="CP042905">
    <property type="protein sequence ID" value="QEE16932.2"/>
    <property type="molecule type" value="Genomic_DNA"/>
</dbReference>
<organism evidence="1 2">
    <name type="scientific">Promethearchaeum syntrophicum</name>
    <dbReference type="NCBI Taxonomy" id="2594042"/>
    <lineage>
        <taxon>Archaea</taxon>
        <taxon>Promethearchaeati</taxon>
        <taxon>Promethearchaeota</taxon>
        <taxon>Promethearchaeia</taxon>
        <taxon>Promethearchaeales</taxon>
        <taxon>Promethearchaeaceae</taxon>
        <taxon>Promethearchaeum</taxon>
    </lineage>
</organism>
<keyword evidence="2" id="KW-1185">Reference proteome</keyword>
<dbReference type="InterPro" id="IPR013211">
    <property type="entry name" value="LVIVD"/>
</dbReference>
<reference evidence="1 2" key="1">
    <citation type="journal article" date="2020" name="Nature">
        <title>Isolation of an archaeon at the prokaryote-eukaryote interface.</title>
        <authorList>
            <person name="Imachi H."/>
            <person name="Nobu M.K."/>
            <person name="Nakahara N."/>
            <person name="Morono Y."/>
            <person name="Ogawara M."/>
            <person name="Takaki Y."/>
            <person name="Takano Y."/>
            <person name="Uematsu K."/>
            <person name="Ikuta T."/>
            <person name="Ito M."/>
            <person name="Matsui Y."/>
            <person name="Miyazaki M."/>
            <person name="Murata K."/>
            <person name="Saito Y."/>
            <person name="Sakai S."/>
            <person name="Song C."/>
            <person name="Tasumi E."/>
            <person name="Yamanaka Y."/>
            <person name="Yamaguchi T."/>
            <person name="Kamagata Y."/>
            <person name="Tamaki H."/>
            <person name="Takai K."/>
        </authorList>
    </citation>
    <scope>NUCLEOTIDE SEQUENCE [LARGE SCALE GENOMIC DNA]</scope>
    <source>
        <strain evidence="1 2">MK-D1</strain>
    </source>
</reference>
<dbReference type="SUPFAM" id="SSF63825">
    <property type="entry name" value="YWTD domain"/>
    <property type="match status" value="1"/>
</dbReference>
<gene>
    <name evidence="1" type="ORF">DSAG12_02763</name>
</gene>